<keyword evidence="4 7" id="KW-0472">Membrane</keyword>
<dbReference type="Pfam" id="PF15371">
    <property type="entry name" value="DUF4599"/>
    <property type="match status" value="1"/>
</dbReference>
<dbReference type="OrthoDB" id="9535823at2759"/>
<reference evidence="10" key="1">
    <citation type="submission" date="2025-08" db="UniProtKB">
        <authorList>
            <consortium name="RefSeq"/>
        </authorList>
    </citation>
    <scope>IDENTIFICATION</scope>
    <source>
        <tissue evidence="10">Spleen</tissue>
    </source>
</reference>
<proteinExistence type="inferred from homology"/>
<evidence type="ECO:0000256" key="1">
    <source>
        <dbReference type="ARBA" id="ARBA00004167"/>
    </source>
</evidence>
<dbReference type="Proteomes" id="UP000504623">
    <property type="component" value="Unplaced"/>
</dbReference>
<evidence type="ECO:0000256" key="7">
    <source>
        <dbReference type="SAM" id="Phobius"/>
    </source>
</evidence>
<feature type="transmembrane region" description="Helical" evidence="7">
    <location>
        <begin position="6"/>
        <end position="29"/>
    </location>
</feature>
<keyword evidence="3 7" id="KW-1133">Transmembrane helix</keyword>
<sequence length="323" mass="36232">MLSPTFFLWDVGYPLYTYGSIFMIILIIWQLKRSQQGLRLGPKRTCYRCHQRIRQRSRERTTKARRVSQEEAEKLRKLLSLMKSQSWLPQEGSVRRLLCADPCCHICNDVALEIQQLLEGKKSLMVSTSAKASQQPSYLENMSMSGISELSVKLSSKHTRELSLTSVTTTLTQVTDQKSLTQTAAPSTVEVSIQHYWNEHLQLGKECQLPAVSWGSEALCSSSLEELGIPVNQQEREKSNSESVLEKEGQVTNQLPLESGTRVRDRRALHCGPRAALGRSVGRRAAAERWEQAARAEQQAEAAAREPETHTPSLLPAARDCGA</sequence>
<dbReference type="PANTHER" id="PTHR21859">
    <property type="entry name" value="ACROSOME-SPECIFIC PROTEIN"/>
    <property type="match status" value="1"/>
</dbReference>
<gene>
    <name evidence="10" type="primary">LOC102812519</name>
</gene>
<organism evidence="9 10">
    <name type="scientific">Chrysochloris asiatica</name>
    <name type="common">Cape golden mole</name>
    <dbReference type="NCBI Taxonomy" id="185453"/>
    <lineage>
        <taxon>Eukaryota</taxon>
        <taxon>Metazoa</taxon>
        <taxon>Chordata</taxon>
        <taxon>Craniata</taxon>
        <taxon>Vertebrata</taxon>
        <taxon>Euteleostomi</taxon>
        <taxon>Mammalia</taxon>
        <taxon>Eutheria</taxon>
        <taxon>Afrotheria</taxon>
        <taxon>Chrysochloridae</taxon>
        <taxon>Chrysochlorinae</taxon>
        <taxon>Chrysochloris</taxon>
    </lineage>
</organism>
<evidence type="ECO:0000259" key="8">
    <source>
        <dbReference type="Pfam" id="PF15371"/>
    </source>
</evidence>
<evidence type="ECO:0000313" key="9">
    <source>
        <dbReference type="Proteomes" id="UP000504623"/>
    </source>
</evidence>
<keyword evidence="2 7" id="KW-0812">Transmembrane</keyword>
<dbReference type="PANTHER" id="PTHR21859:SF15">
    <property type="entry name" value="PROTEIN SPATA31F1-RELATED"/>
    <property type="match status" value="1"/>
</dbReference>
<comment type="similarity">
    <text evidence="5">Belongs to the SPATA31 family.</text>
</comment>
<evidence type="ECO:0000256" key="3">
    <source>
        <dbReference type="ARBA" id="ARBA00022989"/>
    </source>
</evidence>
<keyword evidence="9" id="KW-1185">Reference proteome</keyword>
<name>A0A9B0TKT9_CHRAS</name>
<evidence type="ECO:0000256" key="5">
    <source>
        <dbReference type="ARBA" id="ARBA00035009"/>
    </source>
</evidence>
<feature type="compositionally biased region" description="Basic and acidic residues" evidence="6">
    <location>
        <begin position="234"/>
        <end position="249"/>
    </location>
</feature>
<dbReference type="RefSeq" id="XP_006863229.1">
    <property type="nucleotide sequence ID" value="XM_006863167.1"/>
</dbReference>
<evidence type="ECO:0000256" key="6">
    <source>
        <dbReference type="SAM" id="MobiDB-lite"/>
    </source>
</evidence>
<accession>A0A9B0TKT9</accession>
<evidence type="ECO:0000313" key="10">
    <source>
        <dbReference type="RefSeq" id="XP_006863229.1"/>
    </source>
</evidence>
<dbReference type="GeneID" id="102812519"/>
<dbReference type="AlphaFoldDB" id="A0A9B0TKT9"/>
<feature type="region of interest" description="Disordered" evidence="6">
    <location>
        <begin position="232"/>
        <end position="252"/>
    </location>
</feature>
<protein>
    <submittedName>
        <fullName evidence="10">Protein FAM205A-like</fullName>
    </submittedName>
</protein>
<evidence type="ECO:0000256" key="2">
    <source>
        <dbReference type="ARBA" id="ARBA00022692"/>
    </source>
</evidence>
<dbReference type="InterPro" id="IPR027970">
    <property type="entry name" value="SPATA31-like"/>
</dbReference>
<feature type="region of interest" description="Disordered" evidence="6">
    <location>
        <begin position="288"/>
        <end position="323"/>
    </location>
</feature>
<evidence type="ECO:0000256" key="4">
    <source>
        <dbReference type="ARBA" id="ARBA00023136"/>
    </source>
</evidence>
<comment type="subcellular location">
    <subcellularLocation>
        <location evidence="1">Membrane</location>
        <topology evidence="1">Single-pass membrane protein</topology>
    </subcellularLocation>
</comment>
<feature type="domain" description="SPATA31-like" evidence="8">
    <location>
        <begin position="52"/>
        <end position="135"/>
    </location>
</feature>
<dbReference type="GO" id="GO:0016020">
    <property type="term" value="C:membrane"/>
    <property type="evidence" value="ECO:0007669"/>
    <property type="project" value="UniProtKB-SubCell"/>
</dbReference>